<dbReference type="SUPFAM" id="SSF51735">
    <property type="entry name" value="NAD(P)-binding Rossmann-fold domains"/>
    <property type="match status" value="1"/>
</dbReference>
<evidence type="ECO:0008006" key="2">
    <source>
        <dbReference type="Google" id="ProtNLM"/>
    </source>
</evidence>
<dbReference type="InterPro" id="IPR036291">
    <property type="entry name" value="NAD(P)-bd_dom_sf"/>
</dbReference>
<protein>
    <recommendedName>
        <fullName evidence="2">UDP-glucose 4-epimerase</fullName>
    </recommendedName>
</protein>
<proteinExistence type="predicted"/>
<dbReference type="AlphaFoldDB" id="A0A3B0X6U8"/>
<sequence>MVPWVAGGKARVPLVDGRDLGVAFALATQADGLNNFTSFNICGPSFPTMREIVNFIHDETGAPLPHFGVPLSGAYIFAWLMEKINPLIPGDPFLTRAIVYLGEDWYAPSDLAKKRLGYEPKIDWKTAIKRQLEDMEKQGYPRTSLVDGTRWWAR</sequence>
<reference evidence="1" key="1">
    <citation type="submission" date="2018-06" db="EMBL/GenBank/DDBJ databases">
        <authorList>
            <person name="Zhirakovskaya E."/>
        </authorList>
    </citation>
    <scope>NUCLEOTIDE SEQUENCE</scope>
</reference>
<evidence type="ECO:0000313" key="1">
    <source>
        <dbReference type="EMBL" id="VAW52476.1"/>
    </source>
</evidence>
<dbReference type="Gene3D" id="3.40.50.720">
    <property type="entry name" value="NAD(P)-binding Rossmann-like Domain"/>
    <property type="match status" value="1"/>
</dbReference>
<dbReference type="EMBL" id="UOFE01000028">
    <property type="protein sequence ID" value="VAW52476.1"/>
    <property type="molecule type" value="Genomic_DNA"/>
</dbReference>
<accession>A0A3B0X6U8</accession>
<name>A0A3B0X6U8_9ZZZZ</name>
<gene>
    <name evidence="1" type="ORF">MNBD_GAMMA05-1086</name>
</gene>
<organism evidence="1">
    <name type="scientific">hydrothermal vent metagenome</name>
    <dbReference type="NCBI Taxonomy" id="652676"/>
    <lineage>
        <taxon>unclassified sequences</taxon>
        <taxon>metagenomes</taxon>
        <taxon>ecological metagenomes</taxon>
    </lineage>
</organism>